<keyword evidence="3" id="KW-0560">Oxidoreductase</keyword>
<organism evidence="8 9">
    <name type="scientific">Paracoccus litorisediminis</name>
    <dbReference type="NCBI Taxonomy" id="2006130"/>
    <lineage>
        <taxon>Bacteria</taxon>
        <taxon>Pseudomonadati</taxon>
        <taxon>Pseudomonadota</taxon>
        <taxon>Alphaproteobacteria</taxon>
        <taxon>Rhodobacterales</taxon>
        <taxon>Paracoccaceae</taxon>
        <taxon>Paracoccus</taxon>
    </lineage>
</organism>
<dbReference type="InterPro" id="IPR036188">
    <property type="entry name" value="FAD/NAD-bd_sf"/>
</dbReference>
<keyword evidence="9" id="KW-1185">Reference proteome</keyword>
<reference evidence="8 9" key="1">
    <citation type="submission" date="2019-11" db="EMBL/GenBank/DDBJ databases">
        <authorList>
            <person name="Dong K."/>
        </authorList>
    </citation>
    <scope>NUCLEOTIDE SEQUENCE [LARGE SCALE GENOMIC DNA]</scope>
    <source>
        <strain evidence="8 9">NBRC 112902</strain>
    </source>
</reference>
<protein>
    <submittedName>
        <fullName evidence="8">NAD(P)-binding protein</fullName>
    </submittedName>
</protein>
<dbReference type="InterPro" id="IPR023753">
    <property type="entry name" value="FAD/NAD-binding_dom"/>
</dbReference>
<dbReference type="PANTHER" id="PTHR42783">
    <property type="entry name" value="GLUTAMATE SYNTHASE [NADPH] SMALL CHAIN"/>
    <property type="match status" value="1"/>
</dbReference>
<keyword evidence="1" id="KW-0004">4Fe-4S</keyword>
<dbReference type="GO" id="GO:0051539">
    <property type="term" value="F:4 iron, 4 sulfur cluster binding"/>
    <property type="evidence" value="ECO:0007669"/>
    <property type="project" value="UniProtKB-KW"/>
</dbReference>
<keyword evidence="4" id="KW-0408">Iron</keyword>
<evidence type="ECO:0000313" key="8">
    <source>
        <dbReference type="EMBL" id="MTH58468.1"/>
    </source>
</evidence>
<dbReference type="PANTHER" id="PTHR42783:SF3">
    <property type="entry name" value="GLUTAMATE SYNTHASE [NADPH] SMALL CHAIN-RELATED"/>
    <property type="match status" value="1"/>
</dbReference>
<evidence type="ECO:0000256" key="4">
    <source>
        <dbReference type="ARBA" id="ARBA00023004"/>
    </source>
</evidence>
<dbReference type="Pfam" id="PF14691">
    <property type="entry name" value="Fer4_20"/>
    <property type="match status" value="1"/>
</dbReference>
<dbReference type="Gene3D" id="3.50.50.60">
    <property type="entry name" value="FAD/NAD(P)-binding domain"/>
    <property type="match status" value="3"/>
</dbReference>
<dbReference type="InterPro" id="IPR006006">
    <property type="entry name" value="GltD-like"/>
</dbReference>
<gene>
    <name evidence="8" type="ORF">GL300_04505</name>
</gene>
<dbReference type="AlphaFoldDB" id="A0A844HHN3"/>
<dbReference type="InterPro" id="IPR028261">
    <property type="entry name" value="DPD_II"/>
</dbReference>
<dbReference type="Gene3D" id="1.10.1060.10">
    <property type="entry name" value="Alpha-helical ferredoxin"/>
    <property type="match status" value="1"/>
</dbReference>
<dbReference type="GO" id="GO:0046872">
    <property type="term" value="F:metal ion binding"/>
    <property type="evidence" value="ECO:0007669"/>
    <property type="project" value="UniProtKB-KW"/>
</dbReference>
<dbReference type="SUPFAM" id="SSF46548">
    <property type="entry name" value="alpha-helical ferredoxin"/>
    <property type="match status" value="1"/>
</dbReference>
<dbReference type="OrthoDB" id="9803192at2"/>
<feature type="domain" description="FAD/NAD(P)-binding" evidence="6">
    <location>
        <begin position="152"/>
        <end position="477"/>
    </location>
</feature>
<keyword evidence="5" id="KW-0411">Iron-sulfur</keyword>
<comment type="caution">
    <text evidence="8">The sequence shown here is derived from an EMBL/GenBank/DDBJ whole genome shotgun (WGS) entry which is preliminary data.</text>
</comment>
<keyword evidence="2" id="KW-0479">Metal-binding</keyword>
<dbReference type="SUPFAM" id="SSF51971">
    <property type="entry name" value="Nucleotide-binding domain"/>
    <property type="match status" value="2"/>
</dbReference>
<dbReference type="RefSeq" id="WP_155038344.1">
    <property type="nucleotide sequence ID" value="NZ_JBHGCD010000001.1"/>
</dbReference>
<evidence type="ECO:0000313" key="9">
    <source>
        <dbReference type="Proteomes" id="UP000449846"/>
    </source>
</evidence>
<dbReference type="GO" id="GO:0016491">
    <property type="term" value="F:oxidoreductase activity"/>
    <property type="evidence" value="ECO:0007669"/>
    <property type="project" value="UniProtKB-KW"/>
</dbReference>
<accession>A0A844HHN3</accession>
<dbReference type="InterPro" id="IPR009051">
    <property type="entry name" value="Helical_ferredxn"/>
</dbReference>
<evidence type="ECO:0000256" key="5">
    <source>
        <dbReference type="ARBA" id="ARBA00023014"/>
    </source>
</evidence>
<dbReference type="Proteomes" id="UP000449846">
    <property type="component" value="Unassembled WGS sequence"/>
</dbReference>
<evidence type="ECO:0000256" key="2">
    <source>
        <dbReference type="ARBA" id="ARBA00022723"/>
    </source>
</evidence>
<evidence type="ECO:0000256" key="3">
    <source>
        <dbReference type="ARBA" id="ARBA00023002"/>
    </source>
</evidence>
<dbReference type="NCBIfam" id="TIGR01318">
    <property type="entry name" value="gltD_gamma_fam"/>
    <property type="match status" value="1"/>
</dbReference>
<dbReference type="Pfam" id="PF07992">
    <property type="entry name" value="Pyr_redox_2"/>
    <property type="match status" value="1"/>
</dbReference>
<dbReference type="EMBL" id="WMIG01000001">
    <property type="protein sequence ID" value="MTH58468.1"/>
    <property type="molecule type" value="Genomic_DNA"/>
</dbReference>
<name>A0A844HHN3_9RHOB</name>
<proteinExistence type="predicted"/>
<evidence type="ECO:0000259" key="7">
    <source>
        <dbReference type="Pfam" id="PF14691"/>
    </source>
</evidence>
<evidence type="ECO:0000259" key="6">
    <source>
        <dbReference type="Pfam" id="PF07992"/>
    </source>
</evidence>
<evidence type="ECO:0000256" key="1">
    <source>
        <dbReference type="ARBA" id="ARBA00022485"/>
    </source>
</evidence>
<dbReference type="PRINTS" id="PR00419">
    <property type="entry name" value="ADXRDTASE"/>
</dbReference>
<sequence length="497" mass="54402">MATQKMLKFVTIGREMPEKRDAASRSEDFHEIYREFAEAKAKEQASRCSQCGVPYCQSHCPLHNNIPDWLRLTAEGRTQEAYLRSQETNTFPEICGRICPQDRLCEGNCVIEQSGHGTVTIGAIEKYITDTAWEEGWVQSIVPPVERPESIGIIGAGPGGLAAADRLRRMGYQVTVYDRHDRAGGLMIYGIPGFKLEKDVVERRNKLLADGGVEFVLNANVGEDISFDAIRGKHDAVLIATGVYKTRDLDLDNADAKGVVRALDYLTASNRVDLGDEIPDYLDGELNAKGKRVVVIGGGDTAMDCVRTAIRQGAQSVKCLYRRDRANMPGSQREVQNAEEEGVEFVWLSAPGAFTGHVTGEAMEAQERDMDEVGDVPTISAVRVQKMRLGQPDVTGRQSPELIEGADYDEPADLVIKALGFEPEELPRLWGVDGLEVTRWGTIKADFQTHQTSLSGVFAVGDIVRGASLVVWAIRDGREAADSIAGYLTGAARVAAE</sequence>
<feature type="domain" description="Dihydroprymidine dehydrogenase" evidence="7">
    <location>
        <begin position="26"/>
        <end position="136"/>
    </location>
</feature>